<protein>
    <submittedName>
        <fullName evidence="1">Uncharacterized protein</fullName>
    </submittedName>
</protein>
<proteinExistence type="predicted"/>
<dbReference type="Gene3D" id="1.10.287.950">
    <property type="entry name" value="Methyl-accepting chemotaxis protein"/>
    <property type="match status" value="1"/>
</dbReference>
<dbReference type="VEuPathDB" id="FungiDB:PV10_05560"/>
<dbReference type="AlphaFoldDB" id="A0A438N1B1"/>
<organism evidence="1 2">
    <name type="scientific">Exophiala mesophila</name>
    <name type="common">Black yeast-like fungus</name>
    <dbReference type="NCBI Taxonomy" id="212818"/>
    <lineage>
        <taxon>Eukaryota</taxon>
        <taxon>Fungi</taxon>
        <taxon>Dikarya</taxon>
        <taxon>Ascomycota</taxon>
        <taxon>Pezizomycotina</taxon>
        <taxon>Eurotiomycetes</taxon>
        <taxon>Chaetothyriomycetidae</taxon>
        <taxon>Chaetothyriales</taxon>
        <taxon>Herpotrichiellaceae</taxon>
        <taxon>Exophiala</taxon>
    </lineage>
</organism>
<sequence>MASQNAVGPQPNVQRMVQSVHTFADNFTEELARLQNVPAMAEGNAIQYDIARILTSLDQIGAQIRTGLNQMGTRMDTSVAQMTQMNARMDMFAAAITQMNTRMDMFAVAITQMNAATTQMNGAITQMNAHVTASNNRMNQGFDELTLRVKAIDRNTMARVHNSLLKNPTDQLELLVDPSTNGPVRGHPKTPGEITTMKQATLIDVLLQFNLCHLGERRAKEDRLRMYLGLPPGTHP</sequence>
<reference evidence="1 2" key="1">
    <citation type="submission" date="2017-03" db="EMBL/GenBank/DDBJ databases">
        <title>Genomes of endolithic fungi from Antarctica.</title>
        <authorList>
            <person name="Coleine C."/>
            <person name="Masonjones S."/>
            <person name="Stajich J.E."/>
        </authorList>
    </citation>
    <scope>NUCLEOTIDE SEQUENCE [LARGE SCALE GENOMIC DNA]</scope>
    <source>
        <strain evidence="1 2">CCFEE 6314</strain>
    </source>
</reference>
<dbReference type="EMBL" id="NAJM01000029">
    <property type="protein sequence ID" value="RVX69482.1"/>
    <property type="molecule type" value="Genomic_DNA"/>
</dbReference>
<gene>
    <name evidence="1" type="ORF">B0A52_06546</name>
</gene>
<accession>A0A438N1B1</accession>
<dbReference type="OrthoDB" id="4159080at2759"/>
<evidence type="ECO:0000313" key="1">
    <source>
        <dbReference type="EMBL" id="RVX69482.1"/>
    </source>
</evidence>
<comment type="caution">
    <text evidence="1">The sequence shown here is derived from an EMBL/GenBank/DDBJ whole genome shotgun (WGS) entry which is preliminary data.</text>
</comment>
<name>A0A438N1B1_EXOME</name>
<evidence type="ECO:0000313" key="2">
    <source>
        <dbReference type="Proteomes" id="UP000288859"/>
    </source>
</evidence>
<dbReference type="Proteomes" id="UP000288859">
    <property type="component" value="Unassembled WGS sequence"/>
</dbReference>